<keyword evidence="2" id="KW-1185">Reference proteome</keyword>
<sequence>MDTLCVAPDRGGIALTGLCCCFSDQRQQATSKMTGYVQQPAVRGGCQDMCEQCFKGKVGADISTLGCYPYRRFGPVPSRYLPDHLRFWKYPAAATKGVNIPHIEGNIARDFVHIVTMLLGREVPILAI</sequence>
<dbReference type="AlphaFoldDB" id="D5GHF0"/>
<accession>D5GHF0</accession>
<gene>
    <name evidence="1" type="ORF">GSTUM_00007900001</name>
</gene>
<dbReference type="Proteomes" id="UP000006911">
    <property type="component" value="Unassembled WGS sequence"/>
</dbReference>
<proteinExistence type="predicted"/>
<dbReference type="HOGENOM" id="CLU_1961186_0_0_1"/>
<evidence type="ECO:0000313" key="2">
    <source>
        <dbReference type="Proteomes" id="UP000006911"/>
    </source>
</evidence>
<protein>
    <submittedName>
        <fullName evidence="1">(Perigord truffle) hypothetical protein</fullName>
    </submittedName>
</protein>
<dbReference type="GeneID" id="9183618"/>
<dbReference type="InParanoid" id="D5GHF0"/>
<name>D5GHF0_TUBMM</name>
<dbReference type="EMBL" id="FN430318">
    <property type="protein sequence ID" value="CAZ83943.1"/>
    <property type="molecule type" value="Genomic_DNA"/>
</dbReference>
<evidence type="ECO:0000313" key="1">
    <source>
        <dbReference type="EMBL" id="CAZ83943.1"/>
    </source>
</evidence>
<organism evidence="1 2">
    <name type="scientific">Tuber melanosporum (strain Mel28)</name>
    <name type="common">Perigord black truffle</name>
    <dbReference type="NCBI Taxonomy" id="656061"/>
    <lineage>
        <taxon>Eukaryota</taxon>
        <taxon>Fungi</taxon>
        <taxon>Dikarya</taxon>
        <taxon>Ascomycota</taxon>
        <taxon>Pezizomycotina</taxon>
        <taxon>Pezizomycetes</taxon>
        <taxon>Pezizales</taxon>
        <taxon>Tuberaceae</taxon>
        <taxon>Tuber</taxon>
    </lineage>
</organism>
<reference evidence="1 2" key="1">
    <citation type="journal article" date="2010" name="Nature">
        <title>Perigord black truffle genome uncovers evolutionary origins and mechanisms of symbiosis.</title>
        <authorList>
            <person name="Martin F."/>
            <person name="Kohler A."/>
            <person name="Murat C."/>
            <person name="Balestrini R."/>
            <person name="Coutinho P.M."/>
            <person name="Jaillon O."/>
            <person name="Montanini B."/>
            <person name="Morin E."/>
            <person name="Noel B."/>
            <person name="Percudani R."/>
            <person name="Porcel B."/>
            <person name="Rubini A."/>
            <person name="Amicucci A."/>
            <person name="Amselem J."/>
            <person name="Anthouard V."/>
            <person name="Arcioni S."/>
            <person name="Artiguenave F."/>
            <person name="Aury J.M."/>
            <person name="Ballario P."/>
            <person name="Bolchi A."/>
            <person name="Brenna A."/>
            <person name="Brun A."/>
            <person name="Buee M."/>
            <person name="Cantarel B."/>
            <person name="Chevalier G."/>
            <person name="Couloux A."/>
            <person name="Da Silva C."/>
            <person name="Denoeud F."/>
            <person name="Duplessis S."/>
            <person name="Ghignone S."/>
            <person name="Hilselberger B."/>
            <person name="Iotti M."/>
            <person name="Marcais B."/>
            <person name="Mello A."/>
            <person name="Miranda M."/>
            <person name="Pacioni G."/>
            <person name="Quesneville H."/>
            <person name="Riccioni C."/>
            <person name="Ruotolo R."/>
            <person name="Splivallo R."/>
            <person name="Stocchi V."/>
            <person name="Tisserant E."/>
            <person name="Viscomi A.R."/>
            <person name="Zambonelli A."/>
            <person name="Zampieri E."/>
            <person name="Henrissat B."/>
            <person name="Lebrun M.H."/>
            <person name="Paolocci F."/>
            <person name="Bonfante P."/>
            <person name="Ottonello S."/>
            <person name="Wincker P."/>
        </authorList>
    </citation>
    <scope>NUCLEOTIDE SEQUENCE [LARGE SCALE GENOMIC DNA]</scope>
    <source>
        <strain evidence="1 2">Mel28</strain>
    </source>
</reference>
<dbReference type="KEGG" id="tml:GSTUM_00007900001"/>
<dbReference type="RefSeq" id="XP_002839752.1">
    <property type="nucleotide sequence ID" value="XM_002839706.1"/>
</dbReference>